<dbReference type="AlphaFoldDB" id="A0A6G1H0G5"/>
<proteinExistence type="predicted"/>
<gene>
    <name evidence="1" type="ORF">K402DRAFT_463472</name>
</gene>
<evidence type="ECO:0000313" key="1">
    <source>
        <dbReference type="EMBL" id="KAF1986537.1"/>
    </source>
</evidence>
<evidence type="ECO:0000313" key="2">
    <source>
        <dbReference type="Proteomes" id="UP000800041"/>
    </source>
</evidence>
<dbReference type="OrthoDB" id="5337308at2759"/>
<organism evidence="1 2">
    <name type="scientific">Aulographum hederae CBS 113979</name>
    <dbReference type="NCBI Taxonomy" id="1176131"/>
    <lineage>
        <taxon>Eukaryota</taxon>
        <taxon>Fungi</taxon>
        <taxon>Dikarya</taxon>
        <taxon>Ascomycota</taxon>
        <taxon>Pezizomycotina</taxon>
        <taxon>Dothideomycetes</taxon>
        <taxon>Pleosporomycetidae</taxon>
        <taxon>Aulographales</taxon>
        <taxon>Aulographaceae</taxon>
    </lineage>
</organism>
<reference evidence="1" key="1">
    <citation type="journal article" date="2020" name="Stud. Mycol.">
        <title>101 Dothideomycetes genomes: a test case for predicting lifestyles and emergence of pathogens.</title>
        <authorList>
            <person name="Haridas S."/>
            <person name="Albert R."/>
            <person name="Binder M."/>
            <person name="Bloem J."/>
            <person name="Labutti K."/>
            <person name="Salamov A."/>
            <person name="Andreopoulos B."/>
            <person name="Baker S."/>
            <person name="Barry K."/>
            <person name="Bills G."/>
            <person name="Bluhm B."/>
            <person name="Cannon C."/>
            <person name="Castanera R."/>
            <person name="Culley D."/>
            <person name="Daum C."/>
            <person name="Ezra D."/>
            <person name="Gonzalez J."/>
            <person name="Henrissat B."/>
            <person name="Kuo A."/>
            <person name="Liang C."/>
            <person name="Lipzen A."/>
            <person name="Lutzoni F."/>
            <person name="Magnuson J."/>
            <person name="Mondo S."/>
            <person name="Nolan M."/>
            <person name="Ohm R."/>
            <person name="Pangilinan J."/>
            <person name="Park H.-J."/>
            <person name="Ramirez L."/>
            <person name="Alfaro M."/>
            <person name="Sun H."/>
            <person name="Tritt A."/>
            <person name="Yoshinaga Y."/>
            <person name="Zwiers L.-H."/>
            <person name="Turgeon B."/>
            <person name="Goodwin S."/>
            <person name="Spatafora J."/>
            <person name="Crous P."/>
            <person name="Grigoriev I."/>
        </authorList>
    </citation>
    <scope>NUCLEOTIDE SEQUENCE</scope>
    <source>
        <strain evidence="1">CBS 113979</strain>
    </source>
</reference>
<accession>A0A6G1H0G5</accession>
<dbReference type="EMBL" id="ML977156">
    <property type="protein sequence ID" value="KAF1986537.1"/>
    <property type="molecule type" value="Genomic_DNA"/>
</dbReference>
<keyword evidence="2" id="KW-1185">Reference proteome</keyword>
<dbReference type="Proteomes" id="UP000800041">
    <property type="component" value="Unassembled WGS sequence"/>
</dbReference>
<protein>
    <submittedName>
        <fullName evidence="1">Uncharacterized protein</fullName>
    </submittedName>
</protein>
<sequence length="325" mass="37821">MERPQNRGRYTNDTPLIKPHLFTRWDTQQLAYDSAVAKGRYLVYLMCASTRTDFWYWHADRNWRGLAALESPFQHHNLLEEYGWTMTQTWVPRRISELTVAGGDLGLRQCKYIDLAQEREGRDPYGAAFGETGGQYQLDIDPRNGAIFVFNSISPEQNNRARQERNRIYSNGNSPLEAVPVTPALQRCSDVLFLAYQRMAEWENQDIRKLRYVFRCSIINADTRAVLRQIMEAPNTPMRTLKGWRESPWISIWNEQAMALLATPNGHGVAWLLINHKQSLGVKIVRRIKVFLNSTRDEGVTVDMPWTMLLEIADWPFDIVWPYPL</sequence>
<name>A0A6G1H0G5_9PEZI</name>